<organism evidence="2 3">
    <name type="scientific">Diploptera punctata</name>
    <name type="common">Pacific beetle cockroach</name>
    <dbReference type="NCBI Taxonomy" id="6984"/>
    <lineage>
        <taxon>Eukaryota</taxon>
        <taxon>Metazoa</taxon>
        <taxon>Ecdysozoa</taxon>
        <taxon>Arthropoda</taxon>
        <taxon>Hexapoda</taxon>
        <taxon>Insecta</taxon>
        <taxon>Pterygota</taxon>
        <taxon>Neoptera</taxon>
        <taxon>Polyneoptera</taxon>
        <taxon>Dictyoptera</taxon>
        <taxon>Blattodea</taxon>
        <taxon>Blaberoidea</taxon>
        <taxon>Blaberidae</taxon>
        <taxon>Diplopterinae</taxon>
        <taxon>Diploptera</taxon>
    </lineage>
</organism>
<name>A0AAD8AAA0_DIPPU</name>
<dbReference type="Proteomes" id="UP001233999">
    <property type="component" value="Unassembled WGS sequence"/>
</dbReference>
<accession>A0AAD8AAA0</accession>
<dbReference type="AlphaFoldDB" id="A0AAD8AAA0"/>
<keyword evidence="3" id="KW-1185">Reference proteome</keyword>
<keyword evidence="1" id="KW-0472">Membrane</keyword>
<sequence>PPSWSLVKYKIQKERDGERESSYLGLKIQIRSIDFVNGRLKIRCSASIHDIYYQSTEKSIEEERPRGLLSSNPSSGIQLIQPPSVLITDLPPPGHRFEQDVHRDGGTSETSGVVMIASSSLWLLVFLLFTVR</sequence>
<proteinExistence type="predicted"/>
<feature type="non-terminal residue" evidence="2">
    <location>
        <position position="132"/>
    </location>
</feature>
<dbReference type="EMBL" id="JASPKZ010002341">
    <property type="protein sequence ID" value="KAJ9595401.1"/>
    <property type="molecule type" value="Genomic_DNA"/>
</dbReference>
<comment type="caution">
    <text evidence="2">The sequence shown here is derived from an EMBL/GenBank/DDBJ whole genome shotgun (WGS) entry which is preliminary data.</text>
</comment>
<keyword evidence="1" id="KW-0812">Transmembrane</keyword>
<evidence type="ECO:0000313" key="3">
    <source>
        <dbReference type="Proteomes" id="UP001233999"/>
    </source>
</evidence>
<evidence type="ECO:0000256" key="1">
    <source>
        <dbReference type="SAM" id="Phobius"/>
    </source>
</evidence>
<feature type="transmembrane region" description="Helical" evidence="1">
    <location>
        <begin position="112"/>
        <end position="131"/>
    </location>
</feature>
<protein>
    <submittedName>
        <fullName evidence="2">Uncharacterized protein</fullName>
    </submittedName>
</protein>
<keyword evidence="1" id="KW-1133">Transmembrane helix</keyword>
<reference evidence="2" key="2">
    <citation type="submission" date="2023-05" db="EMBL/GenBank/DDBJ databases">
        <authorList>
            <person name="Fouks B."/>
        </authorList>
    </citation>
    <scope>NUCLEOTIDE SEQUENCE</scope>
    <source>
        <strain evidence="2">Stay&amp;Tobe</strain>
        <tissue evidence="2">Testes</tissue>
    </source>
</reference>
<reference evidence="2" key="1">
    <citation type="journal article" date="2023" name="IScience">
        <title>Live-bearing cockroach genome reveals convergent evolutionary mechanisms linked to viviparity in insects and beyond.</title>
        <authorList>
            <person name="Fouks B."/>
            <person name="Harrison M.C."/>
            <person name="Mikhailova A.A."/>
            <person name="Marchal E."/>
            <person name="English S."/>
            <person name="Carruthers M."/>
            <person name="Jennings E.C."/>
            <person name="Chiamaka E.L."/>
            <person name="Frigard R.A."/>
            <person name="Pippel M."/>
            <person name="Attardo G.M."/>
            <person name="Benoit J.B."/>
            <person name="Bornberg-Bauer E."/>
            <person name="Tobe S.S."/>
        </authorList>
    </citation>
    <scope>NUCLEOTIDE SEQUENCE</scope>
    <source>
        <strain evidence="2">Stay&amp;Tobe</strain>
    </source>
</reference>
<evidence type="ECO:0000313" key="2">
    <source>
        <dbReference type="EMBL" id="KAJ9595401.1"/>
    </source>
</evidence>
<gene>
    <name evidence="2" type="ORF">L9F63_013410</name>
</gene>